<organism evidence="1 2">
    <name type="scientific">Neisseria zoodegmatis</name>
    <dbReference type="NCBI Taxonomy" id="326523"/>
    <lineage>
        <taxon>Bacteria</taxon>
        <taxon>Pseudomonadati</taxon>
        <taxon>Pseudomonadota</taxon>
        <taxon>Betaproteobacteria</taxon>
        <taxon>Neisseriales</taxon>
        <taxon>Neisseriaceae</taxon>
        <taxon>Neisseria</taxon>
    </lineage>
</organism>
<name>A0A378WSR9_9NEIS</name>
<dbReference type="EMBL" id="UGRS01000002">
    <property type="protein sequence ID" value="SUA44288.1"/>
    <property type="molecule type" value="Genomic_DNA"/>
</dbReference>
<dbReference type="Proteomes" id="UP000254055">
    <property type="component" value="Unassembled WGS sequence"/>
</dbReference>
<proteinExistence type="predicted"/>
<sequence>MSTTLKCKQIELLKTYLRDCGGVGKPIDHAEQFEFSCGLLVNVYNTTTVNFQNLAHSTDLVNKIKNFINQLNSQPSQS</sequence>
<evidence type="ECO:0000313" key="2">
    <source>
        <dbReference type="Proteomes" id="UP000254055"/>
    </source>
</evidence>
<evidence type="ECO:0000313" key="1">
    <source>
        <dbReference type="EMBL" id="SUA44288.1"/>
    </source>
</evidence>
<dbReference type="RefSeq" id="WP_147278352.1">
    <property type="nucleotide sequence ID" value="NZ_UGRS01000002.1"/>
</dbReference>
<dbReference type="AlphaFoldDB" id="A0A378WSR9"/>
<reference evidence="1 2" key="1">
    <citation type="submission" date="2018-06" db="EMBL/GenBank/DDBJ databases">
        <authorList>
            <consortium name="Pathogen Informatics"/>
            <person name="Doyle S."/>
        </authorList>
    </citation>
    <scope>NUCLEOTIDE SEQUENCE [LARGE SCALE GENOMIC DNA]</scope>
    <source>
        <strain evidence="1 2">NCTC12229</strain>
    </source>
</reference>
<protein>
    <submittedName>
        <fullName evidence="1">Uncharacterized protein</fullName>
    </submittedName>
</protein>
<accession>A0A378WSR9</accession>
<gene>
    <name evidence="1" type="ORF">NCTC12229_01773</name>
</gene>